<accession>A0AAN1SFK0</accession>
<dbReference type="EMBL" id="AP012046">
    <property type="protein sequence ID" value="BAK93852.1"/>
    <property type="molecule type" value="Genomic_DNA"/>
</dbReference>
<protein>
    <submittedName>
        <fullName evidence="1">Uncharacterized protein</fullName>
    </submittedName>
</protein>
<gene>
    <name evidence="1" type="ordered locus">TEH_05250</name>
</gene>
<evidence type="ECO:0000313" key="2">
    <source>
        <dbReference type="Proteomes" id="UP000002663"/>
    </source>
</evidence>
<reference evidence="1 2" key="1">
    <citation type="submission" date="2011-01" db="EMBL/GenBank/DDBJ databases">
        <title>Whole genome sequence of Tetragenococcus halophilus NBRC 12172.</title>
        <authorList>
            <person name="Nakazawa H."/>
            <person name="Omata S."/>
            <person name="Koga C."/>
            <person name="Watanabe Y."/>
            <person name="Katano Y."/>
            <person name="Ito N."/>
            <person name="Tsukatani N."/>
            <person name="Ankai A."/>
            <person name="Oguchi A."/>
            <person name="Fukui S."/>
            <person name="Yashiro I."/>
            <person name="Kamata S."/>
            <person name="Hashimoto Y."/>
            <person name="Yamazaki J."/>
            <person name="Taguchi H."/>
            <person name="Tanaka A."/>
            <person name="Koyama T."/>
            <person name="Ichige A."/>
            <person name="Hanya Y."/>
            <person name="Tanikawa S."/>
            <person name="Yamazaki S."/>
            <person name="Fujita N."/>
        </authorList>
    </citation>
    <scope>NUCLEOTIDE SEQUENCE [LARGE SCALE GENOMIC DNA]</scope>
    <source>
        <strain evidence="2">DSM 20338 / JCM 20259 / NCIMB 9735 / NBRC 12172</strain>
    </source>
</reference>
<name>A0AAN1SFK0_TETHN</name>
<dbReference type="KEGG" id="thl:TEH_05250"/>
<sequence>MLTTDHDNRNLLPANNQALVSCEYFSDIKFSAFIKLKLNINFEKIYDESLLLKRGQTKTQFLLNKVRRNWVKPSV</sequence>
<dbReference type="Proteomes" id="UP000002663">
    <property type="component" value="Chromosome"/>
</dbReference>
<organism evidence="1 2">
    <name type="scientific">Tetragenococcus halophilus (strain DSM 20338 / JCM 20259 / NCIMB 9735 / NBRC 12172)</name>
    <name type="common">Pediococcus halophilus</name>
    <dbReference type="NCBI Taxonomy" id="945021"/>
    <lineage>
        <taxon>Bacteria</taxon>
        <taxon>Bacillati</taxon>
        <taxon>Bacillota</taxon>
        <taxon>Bacilli</taxon>
        <taxon>Lactobacillales</taxon>
        <taxon>Enterococcaceae</taxon>
        <taxon>Tetragenococcus</taxon>
    </lineage>
</organism>
<dbReference type="AlphaFoldDB" id="A0AAN1SFK0"/>
<evidence type="ECO:0000313" key="1">
    <source>
        <dbReference type="EMBL" id="BAK93852.1"/>
    </source>
</evidence>
<proteinExistence type="predicted"/>